<feature type="transmembrane region" description="Helical" evidence="2">
    <location>
        <begin position="102"/>
        <end position="121"/>
    </location>
</feature>
<dbReference type="STRING" id="471853.Bcav_1177"/>
<feature type="transmembrane region" description="Helical" evidence="2">
    <location>
        <begin position="718"/>
        <end position="738"/>
    </location>
</feature>
<protein>
    <recommendedName>
        <fullName evidence="5">Integral membrane protein</fullName>
    </recommendedName>
</protein>
<reference evidence="3 4" key="1">
    <citation type="journal article" date="2009" name="Stand. Genomic Sci.">
        <title>Complete genome sequence of Beutenbergia cavernae type strain (HKI 0122).</title>
        <authorList>
            <person name="Land M."/>
            <person name="Pukall R."/>
            <person name="Abt B."/>
            <person name="Goker M."/>
            <person name="Rohde M."/>
            <person name="Glavina Del Rio T."/>
            <person name="Tice H."/>
            <person name="Copeland A."/>
            <person name="Cheng J.F."/>
            <person name="Lucas S."/>
            <person name="Chen F."/>
            <person name="Nolan M."/>
            <person name="Bruce D."/>
            <person name="Goodwin L."/>
            <person name="Pitluck S."/>
            <person name="Ivanova N."/>
            <person name="Mavromatis K."/>
            <person name="Ovchinnikova G."/>
            <person name="Pati A."/>
            <person name="Chen A."/>
            <person name="Palaniappan K."/>
            <person name="Hauser L."/>
            <person name="Chang Y.J."/>
            <person name="Jefferies C.C."/>
            <person name="Saunders E."/>
            <person name="Brettin T."/>
            <person name="Detter J.C."/>
            <person name="Han C."/>
            <person name="Chain P."/>
            <person name="Bristow J."/>
            <person name="Eisen J.A."/>
            <person name="Markowitz V."/>
            <person name="Hugenholtz P."/>
            <person name="Kyrpides N.C."/>
            <person name="Klenk H.P."/>
            <person name="Lapidus A."/>
        </authorList>
    </citation>
    <scope>NUCLEOTIDE SEQUENCE [LARGE SCALE GENOMIC DNA]</scope>
    <source>
        <strain evidence="4">ATCC BAA-8 / DSM 12333 / NBRC 16432</strain>
    </source>
</reference>
<proteinExistence type="predicted"/>
<keyword evidence="2" id="KW-0812">Transmembrane</keyword>
<evidence type="ECO:0000313" key="3">
    <source>
        <dbReference type="EMBL" id="ACQ79437.1"/>
    </source>
</evidence>
<dbReference type="EMBL" id="CP001618">
    <property type="protein sequence ID" value="ACQ79437.1"/>
    <property type="molecule type" value="Genomic_DNA"/>
</dbReference>
<feature type="transmembrane region" description="Helical" evidence="2">
    <location>
        <begin position="379"/>
        <end position="396"/>
    </location>
</feature>
<dbReference type="Proteomes" id="UP000007962">
    <property type="component" value="Chromosome"/>
</dbReference>
<keyword evidence="2" id="KW-1133">Transmembrane helix</keyword>
<accession>C5C133</accession>
<feature type="transmembrane region" description="Helical" evidence="2">
    <location>
        <begin position="320"/>
        <end position="338"/>
    </location>
</feature>
<feature type="transmembrane region" description="Helical" evidence="2">
    <location>
        <begin position="39"/>
        <end position="57"/>
    </location>
</feature>
<dbReference type="AlphaFoldDB" id="C5C133"/>
<dbReference type="OrthoDB" id="3752109at2"/>
<keyword evidence="4" id="KW-1185">Reference proteome</keyword>
<feature type="transmembrane region" description="Helical" evidence="2">
    <location>
        <begin position="226"/>
        <end position="244"/>
    </location>
</feature>
<evidence type="ECO:0008006" key="5">
    <source>
        <dbReference type="Google" id="ProtNLM"/>
    </source>
</evidence>
<feature type="transmembrane region" description="Helical" evidence="2">
    <location>
        <begin position="457"/>
        <end position="475"/>
    </location>
</feature>
<evidence type="ECO:0000256" key="1">
    <source>
        <dbReference type="SAM" id="MobiDB-lite"/>
    </source>
</evidence>
<dbReference type="HOGENOM" id="CLU_021958_0_0_11"/>
<sequence length="755" mass="81758">MGFVKQGTDPASPEAEASTSHPVPPEASSAPHRSWPRRMLPASLMLVVTAIGVVIPLRGNWSFYNWDDTAGAAIGVWHRVAEQYLAGTIPMLQLDMWRGGNFTAEAATGMWNPVMVALMIAIHPVDDLSLGITIAKGALLLLVALGVYLLAREYGAGPWASAAVGVAMPLSGYTLFMDGTSWVNGLAITAFTPWLWWAARRHLEGRGQLWVSLVAGGLLVSTGNPYGLLVFGLVIGALGVESLVKRRPRRLVTLGGQTIVALAIAAFIYLPFLLTAPVGHRTARASVHNNEFFSPGLSDLMGMSTPGFEPYIAMFGGKTMSFPGLYIAWFLLPVLPWIRWRRLGSTWREWSGVAVLGAVSLLIVLGPSQVWMFRWPARLLPFLAMALLVIFALAMTNGFHRDAVRRRSVVTACLILFGGWLAYSDRPHQSTWAVASVVGVAALTVAFLLVRTRALRFGVVAVGAIGVLLVQTYWMPVNRSVAYYNFPTSAAGLQENFGSRYEGLTVQVATEKIPWQERTEDGAWQDLLFGNMYAVAGVESTTAYSGIGFRTHDQTLCLAYNGWMCAAAWETLWEVPEGETAPYADLLRVETVVVQKGHVASVDVPPGWELAEETDVVWVLRRADPPPFQDGRVSSVTDEVDVVEDVMDGPRAERLVVSTSDAAEHTVTFSRLAWPGYTITVDGSELEPRSGPAGLLQVDLPANLDRAEVSVSFEPPGWRIGMAALGVAGIGAASMLVADAWLRRRGRTTGAADAS</sequence>
<feature type="transmembrane region" description="Helical" evidence="2">
    <location>
        <begin position="251"/>
        <end position="272"/>
    </location>
</feature>
<feature type="transmembrane region" description="Helical" evidence="2">
    <location>
        <begin position="350"/>
        <end position="373"/>
    </location>
</feature>
<dbReference type="eggNOG" id="COG2246">
    <property type="taxonomic scope" value="Bacteria"/>
</dbReference>
<feature type="transmembrane region" description="Helical" evidence="2">
    <location>
        <begin position="430"/>
        <end position="450"/>
    </location>
</feature>
<organism evidence="3 4">
    <name type="scientific">Beutenbergia cavernae (strain ATCC BAA-8 / DSM 12333 / CCUG 43141 / JCM 11478 / NBRC 16432 / NCIMB 13614 / HKI 0122)</name>
    <dbReference type="NCBI Taxonomy" id="471853"/>
    <lineage>
        <taxon>Bacteria</taxon>
        <taxon>Bacillati</taxon>
        <taxon>Actinomycetota</taxon>
        <taxon>Actinomycetes</taxon>
        <taxon>Micrococcales</taxon>
        <taxon>Beutenbergiaceae</taxon>
        <taxon>Beutenbergia</taxon>
    </lineage>
</organism>
<evidence type="ECO:0000256" key="2">
    <source>
        <dbReference type="SAM" id="Phobius"/>
    </source>
</evidence>
<keyword evidence="2" id="KW-0472">Membrane</keyword>
<dbReference type="RefSeq" id="WP_015881677.1">
    <property type="nucleotide sequence ID" value="NC_012669.1"/>
</dbReference>
<dbReference type="KEGG" id="bcv:Bcav_1177"/>
<feature type="region of interest" description="Disordered" evidence="1">
    <location>
        <begin position="1"/>
        <end position="34"/>
    </location>
</feature>
<feature type="transmembrane region" description="Helical" evidence="2">
    <location>
        <begin position="408"/>
        <end position="424"/>
    </location>
</feature>
<feature type="transmembrane region" description="Helical" evidence="2">
    <location>
        <begin position="128"/>
        <end position="150"/>
    </location>
</feature>
<name>C5C133_BEUC1</name>
<evidence type="ECO:0000313" key="4">
    <source>
        <dbReference type="Proteomes" id="UP000007962"/>
    </source>
</evidence>
<gene>
    <name evidence="3" type="ordered locus">Bcav_1177</name>
</gene>
<feature type="transmembrane region" description="Helical" evidence="2">
    <location>
        <begin position="156"/>
        <end position="175"/>
    </location>
</feature>